<feature type="domain" description="Tyr recombinase" evidence="5">
    <location>
        <begin position="45"/>
        <end position="223"/>
    </location>
</feature>
<dbReference type="InterPro" id="IPR002104">
    <property type="entry name" value="Integrase_catalytic"/>
</dbReference>
<evidence type="ECO:0000256" key="2">
    <source>
        <dbReference type="ARBA" id="ARBA00023172"/>
    </source>
</evidence>
<evidence type="ECO:0000313" key="6">
    <source>
        <dbReference type="EMBL" id="SFV72036.1"/>
    </source>
</evidence>
<evidence type="ECO:0000259" key="5">
    <source>
        <dbReference type="PROSITE" id="PS51898"/>
    </source>
</evidence>
<dbReference type="InterPro" id="IPR011010">
    <property type="entry name" value="DNA_brk_join_enz"/>
</dbReference>
<sequence>MVSAQKREKLSTLLHSLETEDRKWLQQKLMRQDNASLLRDEKGLSDQELLAAESWYWQQYAESSSMRARRAHARLWCIFMLLRYGGLRLVEALALELKHLDWGTGLIHIQGEQARQVPLPATHCRRLRQMMEDPALFAPSGPLLRCDASYVRRSLQQCGSACGLPAGLLSARSLRQSRILELLRQGLPSPVADMFAGRNRRQQSGSIRYNLKAAQTLLREHIQRTSGLRTSARNVFHGRIEHLRASGIIVTVVLCTAGGLRVTAMITDESCKSLGLSRDMLITASIKAPWIIIEPDQGQDKPPVATRNCFRGTVERVRQDEMLAEILVNLPDGSQACALHVRGESPIPPVGSSVWVIFKALSVILTLD</sequence>
<dbReference type="GO" id="GO:0015074">
    <property type="term" value="P:DNA integration"/>
    <property type="evidence" value="ECO:0007669"/>
    <property type="project" value="InterPro"/>
</dbReference>
<keyword evidence="1 3" id="KW-0500">Molybdenum</keyword>
<dbReference type="PROSITE" id="PS51866">
    <property type="entry name" value="MOP"/>
    <property type="match status" value="1"/>
</dbReference>
<dbReference type="Gene3D" id="1.10.443.10">
    <property type="entry name" value="Intergrase catalytic core"/>
    <property type="match status" value="1"/>
</dbReference>
<dbReference type="Gene3D" id="2.40.50.100">
    <property type="match status" value="2"/>
</dbReference>
<evidence type="ECO:0000313" key="7">
    <source>
        <dbReference type="Proteomes" id="UP000186323"/>
    </source>
</evidence>
<dbReference type="KEGG" id="dpg:DESPIGER_0134"/>
<dbReference type="InterPro" id="IPR005116">
    <property type="entry name" value="Transp-assoc_OB_typ1"/>
</dbReference>
<dbReference type="NCBIfam" id="TIGR00638">
    <property type="entry name" value="Mop"/>
    <property type="match status" value="1"/>
</dbReference>
<dbReference type="OrthoDB" id="9814406at2"/>
<dbReference type="RefSeq" id="WP_072331723.1">
    <property type="nucleotide sequence ID" value="NZ_CALUWT010000016.1"/>
</dbReference>
<gene>
    <name evidence="6" type="ORF">DESPIGER_0134</name>
</gene>
<keyword evidence="7" id="KW-1185">Reference proteome</keyword>
<keyword evidence="2" id="KW-0233">DNA recombination</keyword>
<evidence type="ECO:0000256" key="1">
    <source>
        <dbReference type="ARBA" id="ARBA00022505"/>
    </source>
</evidence>
<dbReference type="InterPro" id="IPR008995">
    <property type="entry name" value="Mo/tungstate-bd_C_term_dom"/>
</dbReference>
<dbReference type="CDD" id="cd00397">
    <property type="entry name" value="DNA_BRE_C"/>
    <property type="match status" value="1"/>
</dbReference>
<dbReference type="InterPro" id="IPR013762">
    <property type="entry name" value="Integrase-like_cat_sf"/>
</dbReference>
<dbReference type="Pfam" id="PF03459">
    <property type="entry name" value="TOBE"/>
    <property type="match status" value="1"/>
</dbReference>
<evidence type="ECO:0000256" key="3">
    <source>
        <dbReference type="PROSITE-ProRule" id="PRU01213"/>
    </source>
</evidence>
<dbReference type="AlphaFoldDB" id="A0A1K1LBF2"/>
<reference evidence="7" key="1">
    <citation type="submission" date="2016-10" db="EMBL/GenBank/DDBJ databases">
        <authorList>
            <person name="Wegmann U."/>
        </authorList>
    </citation>
    <scope>NUCLEOTIDE SEQUENCE [LARGE SCALE GENOMIC DNA]</scope>
</reference>
<dbReference type="SUPFAM" id="SSF56349">
    <property type="entry name" value="DNA breaking-rejoining enzymes"/>
    <property type="match status" value="1"/>
</dbReference>
<dbReference type="InterPro" id="IPR004606">
    <property type="entry name" value="Mop_domain"/>
</dbReference>
<dbReference type="GO" id="GO:0015689">
    <property type="term" value="P:molybdate ion transport"/>
    <property type="evidence" value="ECO:0007669"/>
    <property type="project" value="InterPro"/>
</dbReference>
<dbReference type="EMBL" id="LT630450">
    <property type="protein sequence ID" value="SFV72036.1"/>
    <property type="molecule type" value="Genomic_DNA"/>
</dbReference>
<dbReference type="GO" id="GO:0003677">
    <property type="term" value="F:DNA binding"/>
    <property type="evidence" value="ECO:0007669"/>
    <property type="project" value="InterPro"/>
</dbReference>
<evidence type="ECO:0000259" key="4">
    <source>
        <dbReference type="PROSITE" id="PS51866"/>
    </source>
</evidence>
<feature type="domain" description="Mop" evidence="4">
    <location>
        <begin position="229"/>
        <end position="295"/>
    </location>
</feature>
<dbReference type="SUPFAM" id="SSF50331">
    <property type="entry name" value="MOP-like"/>
    <property type="match status" value="2"/>
</dbReference>
<accession>A0A1K1LBF2</accession>
<organism evidence="6 7">
    <name type="scientific">Desulfovibrio piger</name>
    <dbReference type="NCBI Taxonomy" id="901"/>
    <lineage>
        <taxon>Bacteria</taxon>
        <taxon>Pseudomonadati</taxon>
        <taxon>Thermodesulfobacteriota</taxon>
        <taxon>Desulfovibrionia</taxon>
        <taxon>Desulfovibrionales</taxon>
        <taxon>Desulfovibrionaceae</taxon>
        <taxon>Desulfovibrio</taxon>
    </lineage>
</organism>
<name>A0A1K1LBF2_9BACT</name>
<dbReference type="Proteomes" id="UP000186323">
    <property type="component" value="Chromosome I"/>
</dbReference>
<dbReference type="PROSITE" id="PS51898">
    <property type="entry name" value="TYR_RECOMBINASE"/>
    <property type="match status" value="1"/>
</dbReference>
<dbReference type="Pfam" id="PF00589">
    <property type="entry name" value="Phage_integrase"/>
    <property type="match status" value="1"/>
</dbReference>
<protein>
    <submittedName>
        <fullName evidence="6">Molybdenum-pterin binding domain protein/site-specific recombinase, phage integrase family</fullName>
    </submittedName>
</protein>
<proteinExistence type="predicted"/>
<dbReference type="GO" id="GO:0006310">
    <property type="term" value="P:DNA recombination"/>
    <property type="evidence" value="ECO:0007669"/>
    <property type="project" value="UniProtKB-KW"/>
</dbReference>